<dbReference type="Proteomes" id="UP001059836">
    <property type="component" value="Chromosome"/>
</dbReference>
<dbReference type="Pfam" id="PF01965">
    <property type="entry name" value="DJ-1_PfpI"/>
    <property type="match status" value="1"/>
</dbReference>
<proteinExistence type="predicted"/>
<keyword evidence="1" id="KW-0805">Transcription regulation</keyword>
<dbReference type="InterPro" id="IPR002818">
    <property type="entry name" value="DJ-1/PfpI"/>
</dbReference>
<dbReference type="InterPro" id="IPR052158">
    <property type="entry name" value="INH-QAR"/>
</dbReference>
<gene>
    <name evidence="6" type="ORF">GII31_20330</name>
</gene>
<dbReference type="Pfam" id="PF12833">
    <property type="entry name" value="HTH_18"/>
    <property type="match status" value="1"/>
</dbReference>
<dbReference type="SUPFAM" id="SSF52317">
    <property type="entry name" value="Class I glutamine amidotransferase-like"/>
    <property type="match status" value="1"/>
</dbReference>
<dbReference type="EMBL" id="CP045809">
    <property type="protein sequence ID" value="QHN36894.1"/>
    <property type="molecule type" value="Genomic_DNA"/>
</dbReference>
<dbReference type="InterPro" id="IPR029062">
    <property type="entry name" value="Class_I_gatase-like"/>
</dbReference>
<dbReference type="PROSITE" id="PS01124">
    <property type="entry name" value="HTH_ARAC_FAMILY_2"/>
    <property type="match status" value="1"/>
</dbReference>
<dbReference type="Gene3D" id="1.10.10.60">
    <property type="entry name" value="Homeodomain-like"/>
    <property type="match status" value="1"/>
</dbReference>
<protein>
    <submittedName>
        <fullName evidence="6">Helix-turn-helix domain-containing protein</fullName>
    </submittedName>
</protein>
<dbReference type="PANTHER" id="PTHR43130">
    <property type="entry name" value="ARAC-FAMILY TRANSCRIPTIONAL REGULATOR"/>
    <property type="match status" value="1"/>
</dbReference>
<evidence type="ECO:0000259" key="5">
    <source>
        <dbReference type="PROSITE" id="PS01124"/>
    </source>
</evidence>
<keyword evidence="2" id="KW-0238">DNA-binding</keyword>
<reference evidence="6" key="1">
    <citation type="journal article" date="2021" name="Nat. Microbiol.">
        <title>Cocultivation of an ultrasmall environmental parasitic bacterium with lytic ability against bacteria associated with wastewater foams.</title>
        <authorList>
            <person name="Batinovic S."/>
            <person name="Rose J.J.A."/>
            <person name="Ratcliffe J."/>
            <person name="Seviour R.J."/>
            <person name="Petrovski S."/>
        </authorList>
    </citation>
    <scope>NUCLEOTIDE SEQUENCE</scope>
    <source>
        <strain evidence="6">CON9</strain>
    </source>
</reference>
<feature type="compositionally biased region" description="Basic residues" evidence="4">
    <location>
        <begin position="271"/>
        <end position="314"/>
    </location>
</feature>
<dbReference type="InterPro" id="IPR009057">
    <property type="entry name" value="Homeodomain-like_sf"/>
</dbReference>
<feature type="region of interest" description="Disordered" evidence="4">
    <location>
        <begin position="222"/>
        <end position="314"/>
    </location>
</feature>
<evidence type="ECO:0000256" key="2">
    <source>
        <dbReference type="ARBA" id="ARBA00023125"/>
    </source>
</evidence>
<evidence type="ECO:0000313" key="6">
    <source>
        <dbReference type="EMBL" id="QHN36894.1"/>
    </source>
</evidence>
<evidence type="ECO:0000256" key="3">
    <source>
        <dbReference type="ARBA" id="ARBA00023163"/>
    </source>
</evidence>
<name>A0ABX6ILW4_9ACTN</name>
<keyword evidence="3" id="KW-0804">Transcription</keyword>
<dbReference type="PROSITE" id="PS00041">
    <property type="entry name" value="HTH_ARAC_FAMILY_1"/>
    <property type="match status" value="1"/>
</dbReference>
<evidence type="ECO:0000256" key="1">
    <source>
        <dbReference type="ARBA" id="ARBA00023015"/>
    </source>
</evidence>
<dbReference type="Gene3D" id="3.40.50.880">
    <property type="match status" value="1"/>
</dbReference>
<organism evidence="6 7">
    <name type="scientific">Gordonia pseudamarae</name>
    <dbReference type="NCBI Taxonomy" id="2831662"/>
    <lineage>
        <taxon>Bacteria</taxon>
        <taxon>Bacillati</taxon>
        <taxon>Actinomycetota</taxon>
        <taxon>Actinomycetes</taxon>
        <taxon>Mycobacteriales</taxon>
        <taxon>Gordoniaceae</taxon>
        <taxon>Gordonia</taxon>
    </lineage>
</organism>
<evidence type="ECO:0000313" key="7">
    <source>
        <dbReference type="Proteomes" id="UP001059836"/>
    </source>
</evidence>
<feature type="domain" description="HTH araC/xylS-type" evidence="5">
    <location>
        <begin position="131"/>
        <end position="228"/>
    </location>
</feature>
<dbReference type="PANTHER" id="PTHR43130:SF3">
    <property type="entry name" value="HTH-TYPE TRANSCRIPTIONAL REGULATOR RV1931C"/>
    <property type="match status" value="1"/>
</dbReference>
<evidence type="ECO:0000256" key="4">
    <source>
        <dbReference type="SAM" id="MobiDB-lite"/>
    </source>
</evidence>
<dbReference type="InterPro" id="IPR018060">
    <property type="entry name" value="HTH_AraC"/>
</dbReference>
<sequence length="314" mass="34360">MGLSSFPHLPSASICVGAFTLAEVGLLSGLTATTHWRDAAALQARYPQVDVDPSVLFVDSGTVLTSAGLAAGIDLCLHMVEQDFGAEVALDAARRTVVATRRPGGQAQFMPPDHGTIPVGPPNLQAHSALSAATAWALTNLDQPITTADLARRASMSLRTFNRQFTTTYGMSPGRWLAGQRILVATRLLERTDQSIDRIAAAVGLSPTALRTQFRNRMSLSPVATATASHRPCHSRSHPDPEPANTFRRFRPQEAPPTHLRTSVGSLMAGRVRRPRRSAPPRRVRRAAVRPRRRPSGRAHRRRRRSRRGPRMHR</sequence>
<keyword evidence="7" id="KW-1185">Reference proteome</keyword>
<dbReference type="InterPro" id="IPR018062">
    <property type="entry name" value="HTH_AraC-typ_CS"/>
</dbReference>
<dbReference type="SUPFAM" id="SSF46689">
    <property type="entry name" value="Homeodomain-like"/>
    <property type="match status" value="2"/>
</dbReference>
<accession>A0ABX6ILW4</accession>
<dbReference type="SMART" id="SM00342">
    <property type="entry name" value="HTH_ARAC"/>
    <property type="match status" value="1"/>
</dbReference>